<organism evidence="2 3">
    <name type="scientific">Desmophyllum pertusum</name>
    <dbReference type="NCBI Taxonomy" id="174260"/>
    <lineage>
        <taxon>Eukaryota</taxon>
        <taxon>Metazoa</taxon>
        <taxon>Cnidaria</taxon>
        <taxon>Anthozoa</taxon>
        <taxon>Hexacorallia</taxon>
        <taxon>Scleractinia</taxon>
        <taxon>Caryophylliina</taxon>
        <taxon>Caryophylliidae</taxon>
        <taxon>Desmophyllum</taxon>
    </lineage>
</organism>
<dbReference type="OrthoDB" id="6042561at2759"/>
<keyword evidence="3" id="KW-1185">Reference proteome</keyword>
<dbReference type="Proteomes" id="UP001163046">
    <property type="component" value="Unassembled WGS sequence"/>
</dbReference>
<evidence type="ECO:0000313" key="3">
    <source>
        <dbReference type="Proteomes" id="UP001163046"/>
    </source>
</evidence>
<accession>A0A9X0D857</accession>
<reference evidence="2" key="1">
    <citation type="submission" date="2023-01" db="EMBL/GenBank/DDBJ databases">
        <title>Genome assembly of the deep-sea coral Lophelia pertusa.</title>
        <authorList>
            <person name="Herrera S."/>
            <person name="Cordes E."/>
        </authorList>
    </citation>
    <scope>NUCLEOTIDE SEQUENCE</scope>
    <source>
        <strain evidence="2">USNM1676648</strain>
        <tissue evidence="2">Polyp</tissue>
    </source>
</reference>
<feature type="chain" id="PRO_5040951366" evidence="1">
    <location>
        <begin position="18"/>
        <end position="189"/>
    </location>
</feature>
<protein>
    <submittedName>
        <fullName evidence="2">Uncharacterized protein</fullName>
    </submittedName>
</protein>
<dbReference type="EMBL" id="MU825409">
    <property type="protein sequence ID" value="KAJ7390942.1"/>
    <property type="molecule type" value="Genomic_DNA"/>
</dbReference>
<gene>
    <name evidence="2" type="ORF">OS493_020962</name>
</gene>
<keyword evidence="1" id="KW-0732">Signal</keyword>
<sequence>MNSVFVFIALFGTLAQAWRWPWQKPDTPEWNALSVTFKTWSALPMDVKEAKEDGWTLTRSCNASNYFAGNRYVLNGDTAAMLLFDFNGKIAGIQNGIPKSAVGDLKAPGSQKATCTSSPPTSPILKTSALDPGLPRNTLATNCCCRLEPSFPIPYRFLSNKKTWREPNGCVEDAFRAWVAIIGTTSHQI</sequence>
<proteinExistence type="predicted"/>
<comment type="caution">
    <text evidence="2">The sequence shown here is derived from an EMBL/GenBank/DDBJ whole genome shotgun (WGS) entry which is preliminary data.</text>
</comment>
<feature type="signal peptide" evidence="1">
    <location>
        <begin position="1"/>
        <end position="17"/>
    </location>
</feature>
<dbReference type="AlphaFoldDB" id="A0A9X0D857"/>
<name>A0A9X0D857_9CNID</name>
<evidence type="ECO:0000256" key="1">
    <source>
        <dbReference type="SAM" id="SignalP"/>
    </source>
</evidence>
<evidence type="ECO:0000313" key="2">
    <source>
        <dbReference type="EMBL" id="KAJ7390942.1"/>
    </source>
</evidence>